<protein>
    <submittedName>
        <fullName evidence="2">DUF4160 domain-containing protein</fullName>
    </submittedName>
</protein>
<reference evidence="2 4" key="2">
    <citation type="submission" date="2018-03" db="EMBL/GenBank/DDBJ databases">
        <title>Complete genome sequence of Pseudomonas fluorescens sp. G7.</title>
        <authorList>
            <person name="Gao C.-H."/>
            <person name="Li Z."/>
            <person name="Cai P."/>
        </authorList>
    </citation>
    <scope>NUCLEOTIDE SEQUENCE [LARGE SCALE GENOMIC DNA]</scope>
    <source>
        <strain evidence="2 4">G7</strain>
    </source>
</reference>
<dbReference type="RefSeq" id="WP_039771768.1">
    <property type="nucleotide sequence ID" value="NZ_CP027561.1"/>
</dbReference>
<evidence type="ECO:0000313" key="3">
    <source>
        <dbReference type="Proteomes" id="UP000031587"/>
    </source>
</evidence>
<evidence type="ECO:0000313" key="1">
    <source>
        <dbReference type="EMBL" id="KIF57015.1"/>
    </source>
</evidence>
<organism evidence="2 4">
    <name type="scientific">Pseudomonas fluorescens</name>
    <dbReference type="NCBI Taxonomy" id="294"/>
    <lineage>
        <taxon>Bacteria</taxon>
        <taxon>Pseudomonadati</taxon>
        <taxon>Pseudomonadota</taxon>
        <taxon>Gammaproteobacteria</taxon>
        <taxon>Pseudomonadales</taxon>
        <taxon>Pseudomonadaceae</taxon>
        <taxon>Pseudomonas</taxon>
    </lineage>
</organism>
<reference evidence="1 3" key="1">
    <citation type="submission" date="2014-11" db="EMBL/GenBank/DDBJ databases">
        <title>Draft genome sequence of Pseudomonas fluorescens strains SF4c SF39a.</title>
        <authorList>
            <person name="Underwood G.E."/>
            <person name="Ly L.K."/>
            <person name="Bitzer A.S."/>
            <person name="Godino A."/>
            <person name="Bucci V."/>
            <person name="Fischer S."/>
            <person name="Silby M.W."/>
        </authorList>
    </citation>
    <scope>NUCLEOTIDE SEQUENCE [LARGE SCALE GENOMIC DNA]</scope>
    <source>
        <strain evidence="1 3">SF4c</strain>
    </source>
</reference>
<dbReference type="EMBL" id="CP027561">
    <property type="protein sequence ID" value="QJP97692.1"/>
    <property type="molecule type" value="Genomic_DNA"/>
</dbReference>
<name>A0A0C1ZI21_PSEFL</name>
<dbReference type="AlphaFoldDB" id="A0A0C1ZI21"/>
<dbReference type="Proteomes" id="UP000031587">
    <property type="component" value="Unassembled WGS sequence"/>
</dbReference>
<accession>A0A0C1ZI21</accession>
<sequence>MKVCSYKGLSVVIMLRDEHCPPHAHVDSGAWSARFKFSFWHNGVELWDVVPLSRRPPIAVLEGLRQSLRETVHLRRARRIWWTRLQTACLDNQWWDGDSNEVAVMREVTGATFRIGSAYYEPEENKTLLALVGAQEGVEIEL</sequence>
<dbReference type="OrthoDB" id="6936714at2"/>
<dbReference type="EMBL" id="JTGH01000020">
    <property type="protein sequence ID" value="KIF57015.1"/>
    <property type="molecule type" value="Genomic_DNA"/>
</dbReference>
<dbReference type="Proteomes" id="UP000501669">
    <property type="component" value="Chromosome"/>
</dbReference>
<proteinExistence type="predicted"/>
<evidence type="ECO:0000313" key="2">
    <source>
        <dbReference type="EMBL" id="QJP97692.1"/>
    </source>
</evidence>
<gene>
    <name evidence="2" type="ORF">C6Y56_25095</name>
    <name evidence="1" type="ORF">QS95_23500</name>
</gene>
<evidence type="ECO:0000313" key="4">
    <source>
        <dbReference type="Proteomes" id="UP000501669"/>
    </source>
</evidence>